<dbReference type="GO" id="GO:0000287">
    <property type="term" value="F:magnesium ion binding"/>
    <property type="evidence" value="ECO:0007669"/>
    <property type="project" value="UniProtKB-UniRule"/>
</dbReference>
<keyword evidence="6" id="KW-0800">Toxin</keyword>
<evidence type="ECO:0000256" key="6">
    <source>
        <dbReference type="HAMAP-Rule" id="MF_00265"/>
    </source>
</evidence>
<evidence type="ECO:0000313" key="8">
    <source>
        <dbReference type="EMBL" id="QDV71881.1"/>
    </source>
</evidence>
<dbReference type="Gene3D" id="3.40.50.1010">
    <property type="entry name" value="5'-nuclease"/>
    <property type="match status" value="1"/>
</dbReference>
<dbReference type="InterPro" id="IPR051619">
    <property type="entry name" value="TypeII_TA_RNase_PINc/VapC"/>
</dbReference>
<accession>A0A518K243</accession>
<evidence type="ECO:0000256" key="5">
    <source>
        <dbReference type="ARBA" id="ARBA00022842"/>
    </source>
</evidence>
<sequence>MPLVIDISAIISLALRDENPVYAEAVVDALAETQGLVPSVFWYELWNGLATNVCKRARLSAEDAEAFVAAVEGLGLQTAPIGVSGEVLRLCFTHGLTAYDAAYLELAQRSDAALATLDEALRRAAIAEGVELLLADA</sequence>
<comment type="cofactor">
    <cofactor evidence="6">
        <name>Mg(2+)</name>
        <dbReference type="ChEBI" id="CHEBI:18420"/>
    </cofactor>
</comment>
<evidence type="ECO:0000256" key="1">
    <source>
        <dbReference type="ARBA" id="ARBA00022649"/>
    </source>
</evidence>
<dbReference type="EMBL" id="CP036349">
    <property type="protein sequence ID" value="QDV71881.1"/>
    <property type="molecule type" value="Genomic_DNA"/>
</dbReference>
<dbReference type="PANTHER" id="PTHR35901">
    <property type="entry name" value="RIBONUCLEASE VAPC3"/>
    <property type="match status" value="1"/>
</dbReference>
<dbReference type="RefSeq" id="WP_145105184.1">
    <property type="nucleotide sequence ID" value="NZ_CP036349.1"/>
</dbReference>
<dbReference type="InterPro" id="IPR022907">
    <property type="entry name" value="VapC_family"/>
</dbReference>
<feature type="binding site" evidence="6">
    <location>
        <position position="6"/>
    </location>
    <ligand>
        <name>Mg(2+)</name>
        <dbReference type="ChEBI" id="CHEBI:18420"/>
    </ligand>
</feature>
<dbReference type="SUPFAM" id="SSF88723">
    <property type="entry name" value="PIN domain-like"/>
    <property type="match status" value="1"/>
</dbReference>
<keyword evidence="3 6" id="KW-0479">Metal-binding</keyword>
<dbReference type="KEGG" id="bmei:Spa11_00500"/>
<dbReference type="CDD" id="cd09873">
    <property type="entry name" value="PIN_Pae0151-like"/>
    <property type="match status" value="1"/>
</dbReference>
<dbReference type="AlphaFoldDB" id="A0A518K243"/>
<dbReference type="Pfam" id="PF01850">
    <property type="entry name" value="PIN"/>
    <property type="match status" value="1"/>
</dbReference>
<dbReference type="Proteomes" id="UP000316426">
    <property type="component" value="Chromosome"/>
</dbReference>
<dbReference type="GO" id="GO:0090729">
    <property type="term" value="F:toxin activity"/>
    <property type="evidence" value="ECO:0007669"/>
    <property type="project" value="UniProtKB-KW"/>
</dbReference>
<proteinExistence type="inferred from homology"/>
<organism evidence="8 9">
    <name type="scientific">Botrimarina mediterranea</name>
    <dbReference type="NCBI Taxonomy" id="2528022"/>
    <lineage>
        <taxon>Bacteria</taxon>
        <taxon>Pseudomonadati</taxon>
        <taxon>Planctomycetota</taxon>
        <taxon>Planctomycetia</taxon>
        <taxon>Pirellulales</taxon>
        <taxon>Lacipirellulaceae</taxon>
        <taxon>Botrimarina</taxon>
    </lineage>
</organism>
<dbReference type="InterPro" id="IPR029060">
    <property type="entry name" value="PIN-like_dom_sf"/>
</dbReference>
<dbReference type="InterPro" id="IPR044153">
    <property type="entry name" value="PIN_Pae0151-like"/>
</dbReference>
<keyword evidence="1 6" id="KW-1277">Toxin-antitoxin system</keyword>
<protein>
    <recommendedName>
        <fullName evidence="6">Ribonuclease VapC</fullName>
        <shortName evidence="6">RNase VapC</shortName>
        <ecNumber evidence="6">3.1.-.-</ecNumber>
    </recommendedName>
    <alternativeName>
        <fullName evidence="6">Toxin VapC</fullName>
    </alternativeName>
</protein>
<dbReference type="HAMAP" id="MF_00265">
    <property type="entry name" value="VapC_Nob1"/>
    <property type="match status" value="1"/>
</dbReference>
<gene>
    <name evidence="8" type="primary">vapC_1</name>
    <name evidence="6" type="synonym">vapC</name>
    <name evidence="8" type="ORF">Spa11_00500</name>
</gene>
<keyword evidence="4 6" id="KW-0378">Hydrolase</keyword>
<feature type="domain" description="PIN" evidence="7">
    <location>
        <begin position="4"/>
        <end position="125"/>
    </location>
</feature>
<feature type="binding site" evidence="6">
    <location>
        <position position="100"/>
    </location>
    <ligand>
        <name>Mg(2+)</name>
        <dbReference type="ChEBI" id="CHEBI:18420"/>
    </ligand>
</feature>
<reference evidence="8 9" key="1">
    <citation type="submission" date="2019-02" db="EMBL/GenBank/DDBJ databases">
        <title>Deep-cultivation of Planctomycetes and their phenomic and genomic characterization uncovers novel biology.</title>
        <authorList>
            <person name="Wiegand S."/>
            <person name="Jogler M."/>
            <person name="Boedeker C."/>
            <person name="Pinto D."/>
            <person name="Vollmers J."/>
            <person name="Rivas-Marin E."/>
            <person name="Kohn T."/>
            <person name="Peeters S.H."/>
            <person name="Heuer A."/>
            <person name="Rast P."/>
            <person name="Oberbeckmann S."/>
            <person name="Bunk B."/>
            <person name="Jeske O."/>
            <person name="Meyerdierks A."/>
            <person name="Storesund J.E."/>
            <person name="Kallscheuer N."/>
            <person name="Luecker S."/>
            <person name="Lage O.M."/>
            <person name="Pohl T."/>
            <person name="Merkel B.J."/>
            <person name="Hornburger P."/>
            <person name="Mueller R.-W."/>
            <person name="Bruemmer F."/>
            <person name="Labrenz M."/>
            <person name="Spormann A.M."/>
            <person name="Op den Camp H."/>
            <person name="Overmann J."/>
            <person name="Amann R."/>
            <person name="Jetten M.S.M."/>
            <person name="Mascher T."/>
            <person name="Medema M.H."/>
            <person name="Devos D.P."/>
            <person name="Kaster A.-K."/>
            <person name="Ovreas L."/>
            <person name="Rohde M."/>
            <person name="Galperin M.Y."/>
            <person name="Jogler C."/>
        </authorList>
    </citation>
    <scope>NUCLEOTIDE SEQUENCE [LARGE SCALE GENOMIC DNA]</scope>
    <source>
        <strain evidence="8 9">Spa11</strain>
    </source>
</reference>
<dbReference type="GO" id="GO:0004540">
    <property type="term" value="F:RNA nuclease activity"/>
    <property type="evidence" value="ECO:0007669"/>
    <property type="project" value="InterPro"/>
</dbReference>
<comment type="function">
    <text evidence="6">Toxic component of a toxin-antitoxin (TA) system. An RNase.</text>
</comment>
<keyword evidence="2 6" id="KW-0540">Nuclease</keyword>
<name>A0A518K243_9BACT</name>
<keyword evidence="8" id="KW-0255">Endonuclease</keyword>
<dbReference type="PANTHER" id="PTHR35901:SF1">
    <property type="entry name" value="EXONUCLEASE VAPC9"/>
    <property type="match status" value="1"/>
</dbReference>
<evidence type="ECO:0000256" key="2">
    <source>
        <dbReference type="ARBA" id="ARBA00022722"/>
    </source>
</evidence>
<evidence type="ECO:0000313" key="9">
    <source>
        <dbReference type="Proteomes" id="UP000316426"/>
    </source>
</evidence>
<dbReference type="GO" id="GO:0004519">
    <property type="term" value="F:endonuclease activity"/>
    <property type="evidence" value="ECO:0007669"/>
    <property type="project" value="UniProtKB-KW"/>
</dbReference>
<dbReference type="InterPro" id="IPR002716">
    <property type="entry name" value="PIN_dom"/>
</dbReference>
<evidence type="ECO:0000256" key="4">
    <source>
        <dbReference type="ARBA" id="ARBA00022801"/>
    </source>
</evidence>
<evidence type="ECO:0000259" key="7">
    <source>
        <dbReference type="Pfam" id="PF01850"/>
    </source>
</evidence>
<dbReference type="GO" id="GO:0016787">
    <property type="term" value="F:hydrolase activity"/>
    <property type="evidence" value="ECO:0007669"/>
    <property type="project" value="UniProtKB-KW"/>
</dbReference>
<keyword evidence="9" id="KW-1185">Reference proteome</keyword>
<comment type="similarity">
    <text evidence="6">Belongs to the PINc/VapC protein family.</text>
</comment>
<dbReference type="EC" id="3.1.-.-" evidence="6"/>
<keyword evidence="5 6" id="KW-0460">Magnesium</keyword>
<evidence type="ECO:0000256" key="3">
    <source>
        <dbReference type="ARBA" id="ARBA00022723"/>
    </source>
</evidence>